<gene>
    <name evidence="2" type="ORF">NRK68_30335</name>
</gene>
<protein>
    <submittedName>
        <fullName evidence="2">Winged helix-turn-helix domain-containing protein</fullName>
    </submittedName>
</protein>
<dbReference type="SUPFAM" id="SSF46785">
    <property type="entry name" value="Winged helix' DNA-binding domain"/>
    <property type="match status" value="1"/>
</dbReference>
<name>A0ABY5Q587_9ACTN</name>
<dbReference type="InterPro" id="IPR036388">
    <property type="entry name" value="WH-like_DNA-bd_sf"/>
</dbReference>
<dbReference type="GeneID" id="95577825"/>
<dbReference type="EMBL" id="CP102514">
    <property type="protein sequence ID" value="UUY51148.1"/>
    <property type="molecule type" value="Genomic_DNA"/>
</dbReference>
<dbReference type="Gene3D" id="1.10.10.10">
    <property type="entry name" value="Winged helix-like DNA-binding domain superfamily/Winged helix DNA-binding domain"/>
    <property type="match status" value="1"/>
</dbReference>
<dbReference type="Proteomes" id="UP001057738">
    <property type="component" value="Chromosome"/>
</dbReference>
<sequence>MESVEARTSWTFVTNHARILAMILRDPEIRLRDLAGSCGLTERAAGAIVRDLETAGYLTRVRRGRRNHYQVTPGTLFRHPAEGRHEIANLLHLLVGLDPRAGATGHPSTDGEYREREQHG</sequence>
<feature type="region of interest" description="Disordered" evidence="1">
    <location>
        <begin position="101"/>
        <end position="120"/>
    </location>
</feature>
<dbReference type="Pfam" id="PF13412">
    <property type="entry name" value="HTH_24"/>
    <property type="match status" value="1"/>
</dbReference>
<keyword evidence="3" id="KW-1185">Reference proteome</keyword>
<organism evidence="2 3">
    <name type="scientific">Streptomyces yangpuensis</name>
    <dbReference type="NCBI Taxonomy" id="1648182"/>
    <lineage>
        <taxon>Bacteria</taxon>
        <taxon>Bacillati</taxon>
        <taxon>Actinomycetota</taxon>
        <taxon>Actinomycetes</taxon>
        <taxon>Kitasatosporales</taxon>
        <taxon>Streptomycetaceae</taxon>
        <taxon>Streptomyces</taxon>
    </lineage>
</organism>
<proteinExistence type="predicted"/>
<evidence type="ECO:0000313" key="2">
    <source>
        <dbReference type="EMBL" id="UUY51148.1"/>
    </source>
</evidence>
<reference evidence="2" key="1">
    <citation type="submission" date="2022-08" db="EMBL/GenBank/DDBJ databases">
        <authorList>
            <person name="Tian L."/>
        </authorList>
    </citation>
    <scope>NUCLEOTIDE SEQUENCE</scope>
    <source>
        <strain evidence="2">CM253</strain>
    </source>
</reference>
<evidence type="ECO:0000256" key="1">
    <source>
        <dbReference type="SAM" id="MobiDB-lite"/>
    </source>
</evidence>
<accession>A0ABY5Q587</accession>
<evidence type="ECO:0000313" key="3">
    <source>
        <dbReference type="Proteomes" id="UP001057738"/>
    </source>
</evidence>
<dbReference type="InterPro" id="IPR036390">
    <property type="entry name" value="WH_DNA-bd_sf"/>
</dbReference>
<dbReference type="RefSeq" id="WP_257857330.1">
    <property type="nucleotide sequence ID" value="NZ_CP102514.1"/>
</dbReference>
<feature type="compositionally biased region" description="Basic and acidic residues" evidence="1">
    <location>
        <begin position="109"/>
        <end position="120"/>
    </location>
</feature>